<proteinExistence type="predicted"/>
<evidence type="ECO:0000313" key="2">
    <source>
        <dbReference type="Proteomes" id="UP000219452"/>
    </source>
</evidence>
<keyword evidence="2" id="KW-1185">Reference proteome</keyword>
<name>A0A286GA07_9BACT</name>
<dbReference type="AlphaFoldDB" id="A0A286GA07"/>
<reference evidence="2" key="1">
    <citation type="submission" date="2017-09" db="EMBL/GenBank/DDBJ databases">
        <authorList>
            <person name="Varghese N."/>
            <person name="Submissions S."/>
        </authorList>
    </citation>
    <scope>NUCLEOTIDE SEQUENCE [LARGE SCALE GENOMIC DNA]</scope>
    <source>
        <strain evidence="2">DSM 29961</strain>
    </source>
</reference>
<sequence length="164" mass="18294">MRHLIRLVLIPVLTGWLFGGCSEKLEPKPATYSQILTGTEKKSWRMVSLQIIDDGTPSGVIPVSQSGINPCISDDLLTFYANPEHKFEASEGATKCNSSDPDIYVTDTWTLVNANATLEFYIPVLDGIYPWTIKNLTANSLTVQYYFPDINASYQFTFNSVTTK</sequence>
<dbReference type="PROSITE" id="PS51257">
    <property type="entry name" value="PROKAR_LIPOPROTEIN"/>
    <property type="match status" value="1"/>
</dbReference>
<evidence type="ECO:0008006" key="3">
    <source>
        <dbReference type="Google" id="ProtNLM"/>
    </source>
</evidence>
<accession>A0A286GA07</accession>
<evidence type="ECO:0000313" key="1">
    <source>
        <dbReference type="EMBL" id="SOD92383.1"/>
    </source>
</evidence>
<protein>
    <recommendedName>
        <fullName evidence="3">Lipocalin-like domain-containing protein</fullName>
    </recommendedName>
</protein>
<dbReference type="OrthoDB" id="950800at2"/>
<dbReference type="EMBL" id="OCNH01000003">
    <property type="protein sequence ID" value="SOD92383.1"/>
    <property type="molecule type" value="Genomic_DNA"/>
</dbReference>
<dbReference type="Proteomes" id="UP000219452">
    <property type="component" value="Unassembled WGS sequence"/>
</dbReference>
<organism evidence="1 2">
    <name type="scientific">Spirosoma fluviale</name>
    <dbReference type="NCBI Taxonomy" id="1597977"/>
    <lineage>
        <taxon>Bacteria</taxon>
        <taxon>Pseudomonadati</taxon>
        <taxon>Bacteroidota</taxon>
        <taxon>Cytophagia</taxon>
        <taxon>Cytophagales</taxon>
        <taxon>Cytophagaceae</taxon>
        <taxon>Spirosoma</taxon>
    </lineage>
</organism>
<gene>
    <name evidence="1" type="ORF">SAMN06269250_3951</name>
</gene>
<dbReference type="RefSeq" id="WP_097127655.1">
    <property type="nucleotide sequence ID" value="NZ_OCNH01000003.1"/>
</dbReference>